<organism evidence="2">
    <name type="scientific">Camponotus floridanus</name>
    <name type="common">Florida carpenter ant</name>
    <dbReference type="NCBI Taxonomy" id="104421"/>
    <lineage>
        <taxon>Eukaryota</taxon>
        <taxon>Metazoa</taxon>
        <taxon>Ecdysozoa</taxon>
        <taxon>Arthropoda</taxon>
        <taxon>Hexapoda</taxon>
        <taxon>Insecta</taxon>
        <taxon>Pterygota</taxon>
        <taxon>Neoptera</taxon>
        <taxon>Endopterygota</taxon>
        <taxon>Hymenoptera</taxon>
        <taxon>Apocrita</taxon>
        <taxon>Aculeata</taxon>
        <taxon>Formicoidea</taxon>
        <taxon>Formicidae</taxon>
        <taxon>Formicinae</taxon>
        <taxon>Camponotus</taxon>
    </lineage>
</organism>
<gene>
    <name evidence="1" type="ORF">EAG_05626</name>
</gene>
<proteinExistence type="predicted"/>
<evidence type="ECO:0000313" key="1">
    <source>
        <dbReference type="EMBL" id="EFN62049.1"/>
    </source>
</evidence>
<dbReference type="EMBL" id="GL443454">
    <property type="protein sequence ID" value="EFN62049.1"/>
    <property type="molecule type" value="Genomic_DNA"/>
</dbReference>
<evidence type="ECO:0000313" key="2">
    <source>
        <dbReference type="Proteomes" id="UP000000311"/>
    </source>
</evidence>
<keyword evidence="2" id="KW-1185">Reference proteome</keyword>
<sequence length="637" mass="73023">KHVYTIVNQNRNGYKDEILKAFKIQNNEEQEQDISNYSMNTTSSTNHENSKEAESKNFHIILSPEQWAVIKPLRKLYGRRFKYTMQSGWTDIIAEKLWTQHKLSCVISFKKHDVSCSSSARNFISIIGHCKECDALLHGTIQKEPPNNVDVIIYISIKHIRQEEHSNRKARHLRGKRREMIADALIRERKDAITYRREEAKRLKEFGEPNPPILPSSAILRKAKEQRLLQQHNLVFANPALNLLNNAKYGKYAGSIHNIALNFHNSSEFSVIYWSPEQELLYKMKHKSSPGGFMTIDASGGFVKKSSPQEPPIFLYQCMFVDDDNISIPVFQMISADHKAMHIAYFLRKIISRGMAIPHTVVSDFGWAILIAMAEVFAKCSDLRDYLQICYGILVGRMHTLPYCYIRLDVSHIIAMVAKWSCLKGKDKILVRRYIMRCVGQVYQMSSFKHLEYTLESILILTLSEYVGSAENGEPLPSEIRRRQLDEIIKGTSLPSELDSGEIDDAADEQTDNANDVDDYLNSSDSDWSSWSTTLLHTATQLASESRNGCTINACYNPEFAKLFKTRLIPYVPLWTGVMRGHFQRGQVIATSSSVESNFADLKQRAFKGQLPMRVDKFVQKHLDYLDRCIKLTSSKK</sequence>
<dbReference type="Proteomes" id="UP000000311">
    <property type="component" value="Unassembled WGS sequence"/>
</dbReference>
<feature type="non-terminal residue" evidence="1">
    <location>
        <position position="1"/>
    </location>
</feature>
<dbReference type="AlphaFoldDB" id="E2AWZ0"/>
<dbReference type="STRING" id="104421.E2AWZ0"/>
<accession>E2AWZ0</accession>
<dbReference type="OMA" id="MISADHK"/>
<name>E2AWZ0_CAMFO</name>
<protein>
    <submittedName>
        <fullName evidence="1">120.7 kDa protein in NOF-FB transposable element</fullName>
    </submittedName>
</protein>
<feature type="non-terminal residue" evidence="1">
    <location>
        <position position="637"/>
    </location>
</feature>
<dbReference type="InParanoid" id="E2AWZ0"/>
<reference evidence="1 2" key="1">
    <citation type="journal article" date="2010" name="Science">
        <title>Genomic comparison of the ants Camponotus floridanus and Harpegnathos saltator.</title>
        <authorList>
            <person name="Bonasio R."/>
            <person name="Zhang G."/>
            <person name="Ye C."/>
            <person name="Mutti N.S."/>
            <person name="Fang X."/>
            <person name="Qin N."/>
            <person name="Donahue G."/>
            <person name="Yang P."/>
            <person name="Li Q."/>
            <person name="Li C."/>
            <person name="Zhang P."/>
            <person name="Huang Z."/>
            <person name="Berger S.L."/>
            <person name="Reinberg D."/>
            <person name="Wang J."/>
            <person name="Liebig J."/>
        </authorList>
    </citation>
    <scope>NUCLEOTIDE SEQUENCE [LARGE SCALE GENOMIC DNA]</scope>
    <source>
        <strain evidence="2">C129</strain>
    </source>
</reference>